<dbReference type="KEGG" id="gaz:Pan241w_47370"/>
<dbReference type="RefSeq" id="WP_145220228.1">
    <property type="nucleotide sequence ID" value="NZ_CP036269.1"/>
</dbReference>
<feature type="region of interest" description="Disordered" evidence="1">
    <location>
        <begin position="1"/>
        <end position="28"/>
    </location>
</feature>
<proteinExistence type="predicted"/>
<accession>A0A517RL59</accession>
<sequence>MGKRKQNKTRKLRTKSKNKNKTNSLKNKSHQYIDGLLKGFSNKDIDTEDLKSESPQVISYVLKRAPRLPHVSKKLYGIPFPSNLNEFLPVLPTNDALSLSNELTWTAIGLKVWQNEINSFLQEKKQFEVAIVSGDLNLAENLLKYQTKL</sequence>
<keyword evidence="3" id="KW-1185">Reference proteome</keyword>
<dbReference type="AlphaFoldDB" id="A0A517RL59"/>
<protein>
    <submittedName>
        <fullName evidence="2">Uncharacterized protein</fullName>
    </submittedName>
</protein>
<name>A0A517RL59_9PLAN</name>
<evidence type="ECO:0000256" key="1">
    <source>
        <dbReference type="SAM" id="MobiDB-lite"/>
    </source>
</evidence>
<evidence type="ECO:0000313" key="2">
    <source>
        <dbReference type="EMBL" id="QDT44624.1"/>
    </source>
</evidence>
<organism evidence="2 3">
    <name type="scientific">Gimesia alba</name>
    <dbReference type="NCBI Taxonomy" id="2527973"/>
    <lineage>
        <taxon>Bacteria</taxon>
        <taxon>Pseudomonadati</taxon>
        <taxon>Planctomycetota</taxon>
        <taxon>Planctomycetia</taxon>
        <taxon>Planctomycetales</taxon>
        <taxon>Planctomycetaceae</taxon>
        <taxon>Gimesia</taxon>
    </lineage>
</organism>
<evidence type="ECO:0000313" key="3">
    <source>
        <dbReference type="Proteomes" id="UP000317171"/>
    </source>
</evidence>
<reference evidence="2 3" key="1">
    <citation type="submission" date="2019-02" db="EMBL/GenBank/DDBJ databases">
        <title>Deep-cultivation of Planctomycetes and their phenomic and genomic characterization uncovers novel biology.</title>
        <authorList>
            <person name="Wiegand S."/>
            <person name="Jogler M."/>
            <person name="Boedeker C."/>
            <person name="Pinto D."/>
            <person name="Vollmers J."/>
            <person name="Rivas-Marin E."/>
            <person name="Kohn T."/>
            <person name="Peeters S.H."/>
            <person name="Heuer A."/>
            <person name="Rast P."/>
            <person name="Oberbeckmann S."/>
            <person name="Bunk B."/>
            <person name="Jeske O."/>
            <person name="Meyerdierks A."/>
            <person name="Storesund J.E."/>
            <person name="Kallscheuer N."/>
            <person name="Luecker S."/>
            <person name="Lage O.M."/>
            <person name="Pohl T."/>
            <person name="Merkel B.J."/>
            <person name="Hornburger P."/>
            <person name="Mueller R.-W."/>
            <person name="Bruemmer F."/>
            <person name="Labrenz M."/>
            <person name="Spormann A.M."/>
            <person name="Op den Camp H."/>
            <person name="Overmann J."/>
            <person name="Amann R."/>
            <person name="Jetten M.S.M."/>
            <person name="Mascher T."/>
            <person name="Medema M.H."/>
            <person name="Devos D.P."/>
            <person name="Kaster A.-K."/>
            <person name="Ovreas L."/>
            <person name="Rohde M."/>
            <person name="Galperin M.Y."/>
            <person name="Jogler C."/>
        </authorList>
    </citation>
    <scope>NUCLEOTIDE SEQUENCE [LARGE SCALE GENOMIC DNA]</scope>
    <source>
        <strain evidence="2 3">Pan241w</strain>
    </source>
</reference>
<gene>
    <name evidence="2" type="ORF">Pan241w_47370</name>
</gene>
<dbReference type="EMBL" id="CP036269">
    <property type="protein sequence ID" value="QDT44624.1"/>
    <property type="molecule type" value="Genomic_DNA"/>
</dbReference>
<dbReference type="Proteomes" id="UP000317171">
    <property type="component" value="Chromosome"/>
</dbReference>
<feature type="compositionally biased region" description="Basic residues" evidence="1">
    <location>
        <begin position="1"/>
        <end position="20"/>
    </location>
</feature>